<comment type="similarity">
    <text evidence="1">Belongs to the sigma-70 factor family. ECF subfamily.</text>
</comment>
<dbReference type="GO" id="GO:0003677">
    <property type="term" value="F:DNA binding"/>
    <property type="evidence" value="ECO:0007669"/>
    <property type="project" value="InterPro"/>
</dbReference>
<evidence type="ECO:0000259" key="6">
    <source>
        <dbReference type="Pfam" id="PF08281"/>
    </source>
</evidence>
<evidence type="ECO:0000313" key="8">
    <source>
        <dbReference type="Proteomes" id="UP000220133"/>
    </source>
</evidence>
<dbReference type="InterPro" id="IPR013325">
    <property type="entry name" value="RNA_pol_sigma_r2"/>
</dbReference>
<dbReference type="PANTHER" id="PTHR43133">
    <property type="entry name" value="RNA POLYMERASE ECF-TYPE SIGMA FACTO"/>
    <property type="match status" value="1"/>
</dbReference>
<name>A0A291QZA5_9BACT</name>
<keyword evidence="2" id="KW-0805">Transcription regulation</keyword>
<dbReference type="RefSeq" id="WP_098195646.1">
    <property type="nucleotide sequence ID" value="NZ_CP023777.1"/>
</dbReference>
<dbReference type="Pfam" id="PF04542">
    <property type="entry name" value="Sigma70_r2"/>
    <property type="match status" value="1"/>
</dbReference>
<dbReference type="Gene3D" id="1.10.10.10">
    <property type="entry name" value="Winged helix-like DNA-binding domain superfamily/Winged helix DNA-binding domain"/>
    <property type="match status" value="1"/>
</dbReference>
<evidence type="ECO:0000256" key="1">
    <source>
        <dbReference type="ARBA" id="ARBA00010641"/>
    </source>
</evidence>
<feature type="domain" description="RNA polymerase sigma factor 70 region 4 type 2" evidence="6">
    <location>
        <begin position="122"/>
        <end position="173"/>
    </location>
</feature>
<dbReference type="InterPro" id="IPR039425">
    <property type="entry name" value="RNA_pol_sigma-70-like"/>
</dbReference>
<keyword evidence="8" id="KW-1185">Reference proteome</keyword>
<dbReference type="Pfam" id="PF08281">
    <property type="entry name" value="Sigma70_r4_2"/>
    <property type="match status" value="1"/>
</dbReference>
<dbReference type="PANTHER" id="PTHR43133:SF46">
    <property type="entry name" value="RNA POLYMERASE SIGMA-70 FACTOR ECF SUBFAMILY"/>
    <property type="match status" value="1"/>
</dbReference>
<dbReference type="SUPFAM" id="SSF88659">
    <property type="entry name" value="Sigma3 and sigma4 domains of RNA polymerase sigma factors"/>
    <property type="match status" value="1"/>
</dbReference>
<protein>
    <recommendedName>
        <fullName evidence="9">RNA polymerase sigma-70 factor</fullName>
    </recommendedName>
</protein>
<dbReference type="InterPro" id="IPR013249">
    <property type="entry name" value="RNA_pol_sigma70_r4_t2"/>
</dbReference>
<dbReference type="GO" id="GO:0016987">
    <property type="term" value="F:sigma factor activity"/>
    <property type="evidence" value="ECO:0007669"/>
    <property type="project" value="UniProtKB-KW"/>
</dbReference>
<keyword evidence="3" id="KW-0731">Sigma factor</keyword>
<dbReference type="OrthoDB" id="799938at2"/>
<dbReference type="InterPro" id="IPR036388">
    <property type="entry name" value="WH-like_DNA-bd_sf"/>
</dbReference>
<organism evidence="7 8">
    <name type="scientific">Chitinophaga caeni</name>
    <dbReference type="NCBI Taxonomy" id="2029983"/>
    <lineage>
        <taxon>Bacteria</taxon>
        <taxon>Pseudomonadati</taxon>
        <taxon>Bacteroidota</taxon>
        <taxon>Chitinophagia</taxon>
        <taxon>Chitinophagales</taxon>
        <taxon>Chitinophagaceae</taxon>
        <taxon>Chitinophaga</taxon>
    </lineage>
</organism>
<dbReference type="GO" id="GO:0006352">
    <property type="term" value="P:DNA-templated transcription initiation"/>
    <property type="evidence" value="ECO:0007669"/>
    <property type="project" value="InterPro"/>
</dbReference>
<dbReference type="AlphaFoldDB" id="A0A291QZA5"/>
<dbReference type="InterPro" id="IPR014284">
    <property type="entry name" value="RNA_pol_sigma-70_dom"/>
</dbReference>
<dbReference type="Gene3D" id="1.10.1740.10">
    <property type="match status" value="1"/>
</dbReference>
<feature type="domain" description="RNA polymerase sigma-70 region 2" evidence="5">
    <location>
        <begin position="27"/>
        <end position="91"/>
    </location>
</feature>
<dbReference type="SUPFAM" id="SSF88946">
    <property type="entry name" value="Sigma2 domain of RNA polymerase sigma factors"/>
    <property type="match status" value="1"/>
</dbReference>
<dbReference type="KEGG" id="cbae:COR50_20040"/>
<evidence type="ECO:0000256" key="3">
    <source>
        <dbReference type="ARBA" id="ARBA00023082"/>
    </source>
</evidence>
<evidence type="ECO:0000256" key="2">
    <source>
        <dbReference type="ARBA" id="ARBA00023015"/>
    </source>
</evidence>
<accession>A0A291QZA5</accession>
<dbReference type="NCBIfam" id="TIGR02937">
    <property type="entry name" value="sigma70-ECF"/>
    <property type="match status" value="1"/>
</dbReference>
<dbReference type="InterPro" id="IPR007627">
    <property type="entry name" value="RNA_pol_sigma70_r2"/>
</dbReference>
<keyword evidence="4" id="KW-0804">Transcription</keyword>
<reference evidence="7 8" key="1">
    <citation type="submission" date="2017-10" db="EMBL/GenBank/DDBJ databases">
        <title>Paenichitinophaga pekingensis gen. nov., sp. nov., isolated from activated sludge.</title>
        <authorList>
            <person name="Jin D."/>
            <person name="Kong X."/>
            <person name="Deng Y."/>
            <person name="Bai Z."/>
        </authorList>
    </citation>
    <scope>NUCLEOTIDE SEQUENCE [LARGE SCALE GENOMIC DNA]</scope>
    <source>
        <strain evidence="7 8">13</strain>
    </source>
</reference>
<dbReference type="Proteomes" id="UP000220133">
    <property type="component" value="Chromosome"/>
</dbReference>
<gene>
    <name evidence="7" type="ORF">COR50_20040</name>
</gene>
<proteinExistence type="inferred from homology"/>
<dbReference type="InterPro" id="IPR013324">
    <property type="entry name" value="RNA_pol_sigma_r3/r4-like"/>
</dbReference>
<dbReference type="EMBL" id="CP023777">
    <property type="protein sequence ID" value="ATL49278.1"/>
    <property type="molecule type" value="Genomic_DNA"/>
</dbReference>
<sequence length="194" mass="22275">MGLTSIENEHKLLHCIAGGDDTAFRTLYNGYVHQASNTVFALTHSKELTEEIIQDVFLKVWKERTKLTGIQKFNAYLFISLRNCTINYLASLVAERKKYNNYASHLLSQPQAEPETTYQVADKLDQLISELPRQQRIVFLLRAQGFKNPEIARRMKLSTASVKKYNQLALKFLQKKVNAEKSLLACLALIHLFK</sequence>
<evidence type="ECO:0000259" key="5">
    <source>
        <dbReference type="Pfam" id="PF04542"/>
    </source>
</evidence>
<evidence type="ECO:0000313" key="7">
    <source>
        <dbReference type="EMBL" id="ATL49278.1"/>
    </source>
</evidence>
<evidence type="ECO:0008006" key="9">
    <source>
        <dbReference type="Google" id="ProtNLM"/>
    </source>
</evidence>
<evidence type="ECO:0000256" key="4">
    <source>
        <dbReference type="ARBA" id="ARBA00023163"/>
    </source>
</evidence>